<protein>
    <submittedName>
        <fullName evidence="1">Uncharacterized protein</fullName>
    </submittedName>
</protein>
<keyword evidence="2" id="KW-1185">Reference proteome</keyword>
<dbReference type="Proteomes" id="UP000828048">
    <property type="component" value="Chromosome 12"/>
</dbReference>
<gene>
    <name evidence="1" type="ORF">Vadar_034021</name>
</gene>
<organism evidence="1 2">
    <name type="scientific">Vaccinium darrowii</name>
    <dbReference type="NCBI Taxonomy" id="229202"/>
    <lineage>
        <taxon>Eukaryota</taxon>
        <taxon>Viridiplantae</taxon>
        <taxon>Streptophyta</taxon>
        <taxon>Embryophyta</taxon>
        <taxon>Tracheophyta</taxon>
        <taxon>Spermatophyta</taxon>
        <taxon>Magnoliopsida</taxon>
        <taxon>eudicotyledons</taxon>
        <taxon>Gunneridae</taxon>
        <taxon>Pentapetalae</taxon>
        <taxon>asterids</taxon>
        <taxon>Ericales</taxon>
        <taxon>Ericaceae</taxon>
        <taxon>Vaccinioideae</taxon>
        <taxon>Vaccinieae</taxon>
        <taxon>Vaccinium</taxon>
    </lineage>
</organism>
<name>A0ACB7ZG00_9ERIC</name>
<reference evidence="1 2" key="1">
    <citation type="journal article" date="2021" name="Hortic Res">
        <title>High-quality reference genome and annotation aids understanding of berry development for evergreen blueberry (Vaccinium darrowii).</title>
        <authorList>
            <person name="Yu J."/>
            <person name="Hulse-Kemp A.M."/>
            <person name="Babiker E."/>
            <person name="Staton M."/>
        </authorList>
    </citation>
    <scope>NUCLEOTIDE SEQUENCE [LARGE SCALE GENOMIC DNA]</scope>
    <source>
        <strain evidence="2">cv. NJ 8807/NJ 8810</strain>
        <tissue evidence="1">Young leaf</tissue>
    </source>
</reference>
<comment type="caution">
    <text evidence="1">The sequence shown here is derived from an EMBL/GenBank/DDBJ whole genome shotgun (WGS) entry which is preliminary data.</text>
</comment>
<accession>A0ACB7ZG00</accession>
<sequence>MRRIAAVASIFRPRTALNYSRVGSKPSNGSRSAIGKDFGGVTNFIQQREKLDRNSRKTNCIGVVRLNICASSCDTDSFNKLADPKKFDESTGTSHNKRPRSVFWYLTVLDMKIYQSKLSAIMRNLLQTMSVGDIAKSWDFCAREVVTEYVYQLNGGGNFGSTNGTWEDHLSTAWLLICQSKRK</sequence>
<proteinExistence type="predicted"/>
<dbReference type="EMBL" id="CM037162">
    <property type="protein sequence ID" value="KAH7864800.1"/>
    <property type="molecule type" value="Genomic_DNA"/>
</dbReference>
<evidence type="ECO:0000313" key="2">
    <source>
        <dbReference type="Proteomes" id="UP000828048"/>
    </source>
</evidence>
<evidence type="ECO:0000313" key="1">
    <source>
        <dbReference type="EMBL" id="KAH7864800.1"/>
    </source>
</evidence>